<protein>
    <submittedName>
        <fullName evidence="1">Uncharacterized protein</fullName>
    </submittedName>
</protein>
<dbReference type="AlphaFoldDB" id="A0A2J6Q1I3"/>
<evidence type="ECO:0000313" key="1">
    <source>
        <dbReference type="EMBL" id="PMD20131.1"/>
    </source>
</evidence>
<dbReference type="STRING" id="1745343.A0A2J6Q1I3"/>
<sequence>MALAKPCYQSIPASPVPVALKLCGLCTLATNEGRNKFLSVKSSFAKILLLNDYQSYDQYACLYGQSKSRIANNSPTCTEQRAKVGKMTRSIAQASQTDGEILTASLSEEQTVASDRQTACRLGGVADPNPTEEMDEELLAKLSAFYIQVPAEEGDFEYATIEAVSESEPESSSWAATRPTARSIYRRYIAYPRAHSIL</sequence>
<organism evidence="1 2">
    <name type="scientific">Hyaloscypha hepaticicola</name>
    <dbReference type="NCBI Taxonomy" id="2082293"/>
    <lineage>
        <taxon>Eukaryota</taxon>
        <taxon>Fungi</taxon>
        <taxon>Dikarya</taxon>
        <taxon>Ascomycota</taxon>
        <taxon>Pezizomycotina</taxon>
        <taxon>Leotiomycetes</taxon>
        <taxon>Helotiales</taxon>
        <taxon>Hyaloscyphaceae</taxon>
        <taxon>Hyaloscypha</taxon>
    </lineage>
</organism>
<dbReference type="Proteomes" id="UP000235672">
    <property type="component" value="Unassembled WGS sequence"/>
</dbReference>
<proteinExistence type="predicted"/>
<dbReference type="OrthoDB" id="9977870at2759"/>
<accession>A0A2J6Q1I3</accession>
<dbReference type="EMBL" id="KZ613486">
    <property type="protein sequence ID" value="PMD20131.1"/>
    <property type="molecule type" value="Genomic_DNA"/>
</dbReference>
<reference evidence="1 2" key="1">
    <citation type="submission" date="2016-05" db="EMBL/GenBank/DDBJ databases">
        <title>A degradative enzymes factory behind the ericoid mycorrhizal symbiosis.</title>
        <authorList>
            <consortium name="DOE Joint Genome Institute"/>
            <person name="Martino E."/>
            <person name="Morin E."/>
            <person name="Grelet G."/>
            <person name="Kuo A."/>
            <person name="Kohler A."/>
            <person name="Daghino S."/>
            <person name="Barry K."/>
            <person name="Choi C."/>
            <person name="Cichocki N."/>
            <person name="Clum A."/>
            <person name="Copeland A."/>
            <person name="Hainaut M."/>
            <person name="Haridas S."/>
            <person name="Labutti K."/>
            <person name="Lindquist E."/>
            <person name="Lipzen A."/>
            <person name="Khouja H.-R."/>
            <person name="Murat C."/>
            <person name="Ohm R."/>
            <person name="Olson A."/>
            <person name="Spatafora J."/>
            <person name="Veneault-Fourrey C."/>
            <person name="Henrissat B."/>
            <person name="Grigoriev I."/>
            <person name="Martin F."/>
            <person name="Perotto S."/>
        </authorList>
    </citation>
    <scope>NUCLEOTIDE SEQUENCE [LARGE SCALE GENOMIC DNA]</scope>
    <source>
        <strain evidence="1 2">UAMH 7357</strain>
    </source>
</reference>
<gene>
    <name evidence="1" type="ORF">NA56DRAFT_704943</name>
</gene>
<keyword evidence="2" id="KW-1185">Reference proteome</keyword>
<evidence type="ECO:0000313" key="2">
    <source>
        <dbReference type="Proteomes" id="UP000235672"/>
    </source>
</evidence>
<name>A0A2J6Q1I3_9HELO</name>